<dbReference type="OrthoDB" id="9908305at2759"/>
<dbReference type="EMBL" id="JAFJMO010000017">
    <property type="protein sequence ID" value="KAJ8252267.1"/>
    <property type="molecule type" value="Genomic_DNA"/>
</dbReference>
<protein>
    <submittedName>
        <fullName evidence="2">Uncharacterized protein</fullName>
    </submittedName>
</protein>
<feature type="region of interest" description="Disordered" evidence="1">
    <location>
        <begin position="642"/>
        <end position="692"/>
    </location>
</feature>
<feature type="compositionally biased region" description="Polar residues" evidence="1">
    <location>
        <begin position="669"/>
        <end position="678"/>
    </location>
</feature>
<accession>A0A9Q1CXJ2</accession>
<evidence type="ECO:0000256" key="1">
    <source>
        <dbReference type="SAM" id="MobiDB-lite"/>
    </source>
</evidence>
<feature type="compositionally biased region" description="Pro residues" evidence="1">
    <location>
        <begin position="834"/>
        <end position="849"/>
    </location>
</feature>
<feature type="compositionally biased region" description="Basic and acidic residues" evidence="1">
    <location>
        <begin position="598"/>
        <end position="612"/>
    </location>
</feature>
<feature type="region of interest" description="Disordered" evidence="1">
    <location>
        <begin position="834"/>
        <end position="853"/>
    </location>
</feature>
<evidence type="ECO:0000313" key="3">
    <source>
        <dbReference type="Proteomes" id="UP001152803"/>
    </source>
</evidence>
<evidence type="ECO:0000313" key="2">
    <source>
        <dbReference type="EMBL" id="KAJ8252267.1"/>
    </source>
</evidence>
<dbReference type="PANTHER" id="PTHR28422">
    <property type="entry name" value="SIMILAR TO HUMAN CHROMOSOME 15 OPEN READING FRAME 39"/>
    <property type="match status" value="1"/>
</dbReference>
<proteinExistence type="predicted"/>
<dbReference type="PANTHER" id="PTHR28422:SF1">
    <property type="entry name" value="SIMILAR TO HUMAN CHROMOSOME 15 OPEN READING FRAME 39"/>
    <property type="match status" value="1"/>
</dbReference>
<gene>
    <name evidence="2" type="ORF">COCON_G00215790</name>
</gene>
<feature type="region of interest" description="Disordered" evidence="1">
    <location>
        <begin position="368"/>
        <end position="394"/>
    </location>
</feature>
<name>A0A9Q1CXJ2_CONCO</name>
<dbReference type="Proteomes" id="UP001152803">
    <property type="component" value="Unassembled WGS sequence"/>
</dbReference>
<reference evidence="2" key="1">
    <citation type="journal article" date="2023" name="Science">
        <title>Genome structures resolve the early diversification of teleost fishes.</title>
        <authorList>
            <person name="Parey E."/>
            <person name="Louis A."/>
            <person name="Montfort J."/>
            <person name="Bouchez O."/>
            <person name="Roques C."/>
            <person name="Iampietro C."/>
            <person name="Lluch J."/>
            <person name="Castinel A."/>
            <person name="Donnadieu C."/>
            <person name="Desvignes T."/>
            <person name="Floi Bucao C."/>
            <person name="Jouanno E."/>
            <person name="Wen M."/>
            <person name="Mejri S."/>
            <person name="Dirks R."/>
            <person name="Jansen H."/>
            <person name="Henkel C."/>
            <person name="Chen W.J."/>
            <person name="Zahm M."/>
            <person name="Cabau C."/>
            <person name="Klopp C."/>
            <person name="Thompson A.W."/>
            <person name="Robinson-Rechavi M."/>
            <person name="Braasch I."/>
            <person name="Lecointre G."/>
            <person name="Bobe J."/>
            <person name="Postlethwait J.H."/>
            <person name="Berthelot C."/>
            <person name="Roest Crollius H."/>
            <person name="Guiguen Y."/>
        </authorList>
    </citation>
    <scope>NUCLEOTIDE SEQUENCE</scope>
    <source>
        <strain evidence="2">Concon-B</strain>
    </source>
</reference>
<feature type="region of interest" description="Disordered" evidence="1">
    <location>
        <begin position="589"/>
        <end position="621"/>
    </location>
</feature>
<dbReference type="Pfam" id="PF17663">
    <property type="entry name" value="DUF5525"/>
    <property type="match status" value="1"/>
</dbReference>
<sequence>MLTRVYDSVVSFDRHREEAMMSSKPTPRFMDPVAHAKLPRLETTLGTKSGDMPGYSHEEPVNYSGAYFSYCLSGPEGTDLPPHWSPPGACLQRSPIVHPTSAGRPLSSQITQRPENMAHCVEGSSHAATRDLAANQQSSYYDRVPEKQGPSAPGIHAPTAVRKLGVGGATVTPPRGSPVGLAVPKPIYGHNPCCTEHGCTSGPCYSMERGVPRVHPNAYNEEWMLHYGPLSLLQRKEREALLQLEQSSVRFPLRETAPEGYHAMRPTRPMRFPSFIEPNYGNFPYASAARSPLSPSSDLFHRLQFPSKVYHTLPPPPSCTYEEMQQMALAHPGISPKMYPDRPPPAPRYTQLPQRPVFYYSQGNVELESPSPYNGSSRNLTADPPPTVSKQVSPNPLGPCLRPQPSLSDFPGACPAAPMNSSFPRNCDLSHFQMYRAHAGMAGQKRTFAEGPGASLLVRHADRPVDYSSQGAWVTSSPRELCKGSLSPGAFHPVQQSLSDYRGSDHLGSVGKGRILGNHRLDDEHLGPKAVAPQCSVAHHEGGAVAGAGPARHCSSVERTSSLCANSPDQPATAEALDMGQTDRSEYAYETQAPNRPQELKGSDPRQGERLRSPPSPPMPVINKVFSLAPYKAYLQASGMLPQQNGLQNKKARSNERDSPQGLDEPTHKPSQTPSEANPVQMLEPHQIKTEKVTLEETDCSLKSDEIRCEGQQQGLKETIVKEEDTEKVTSSSDSVLDLRVKKGEFSVFASEVQTSMHLLSSTAYGVDSADRHGVTRGLTLNRSGEHSVLVAHSPKPVIPSPVPQETKVFQQIPPQYVNRSAFKIIVPDVLSPPAPSHAPEVPQPAPEVKPPEDANRQARHRFLEMHQYLFRLISASVSQAPEQELRAWLANLEPQETASCPAKAVPVTGLLAAAAKEAWLRCKDIAATLSQVVGQLEDYVASQQCPFPHVTRAGTFFIPMLVVKEYLFPQVLGAHIDRVLQEHHVELRPTTLSEERHLMQLQKRACSSKLRRLLSLKHLPDIYPDVLNLYYHACVGKRLDSTSPAGAQKTAQV</sequence>
<comment type="caution">
    <text evidence="2">The sequence shown here is derived from an EMBL/GenBank/DDBJ whole genome shotgun (WGS) entry which is preliminary data.</text>
</comment>
<feature type="compositionally biased region" description="Polar residues" evidence="1">
    <location>
        <begin position="371"/>
        <end position="380"/>
    </location>
</feature>
<dbReference type="AlphaFoldDB" id="A0A9Q1CXJ2"/>
<dbReference type="InterPro" id="IPR037656">
    <property type="entry name" value="DUF5525"/>
</dbReference>
<keyword evidence="3" id="KW-1185">Reference proteome</keyword>
<organism evidence="2 3">
    <name type="scientific">Conger conger</name>
    <name type="common">Conger eel</name>
    <name type="synonym">Muraena conger</name>
    <dbReference type="NCBI Taxonomy" id="82655"/>
    <lineage>
        <taxon>Eukaryota</taxon>
        <taxon>Metazoa</taxon>
        <taxon>Chordata</taxon>
        <taxon>Craniata</taxon>
        <taxon>Vertebrata</taxon>
        <taxon>Euteleostomi</taxon>
        <taxon>Actinopterygii</taxon>
        <taxon>Neopterygii</taxon>
        <taxon>Teleostei</taxon>
        <taxon>Anguilliformes</taxon>
        <taxon>Congridae</taxon>
        <taxon>Conger</taxon>
    </lineage>
</organism>